<evidence type="ECO:0000256" key="2">
    <source>
        <dbReference type="ARBA" id="ARBA00023125"/>
    </source>
</evidence>
<keyword evidence="2" id="KW-0238">DNA-binding</keyword>
<dbReference type="SUPFAM" id="SSF46689">
    <property type="entry name" value="Homeodomain-like"/>
    <property type="match status" value="1"/>
</dbReference>
<dbReference type="PANTHER" id="PTHR47894:SF1">
    <property type="entry name" value="HTH-TYPE TRANSCRIPTIONAL REGULATOR VQSM"/>
    <property type="match status" value="1"/>
</dbReference>
<protein>
    <recommendedName>
        <fullName evidence="4">HTH araC/xylS-type domain-containing protein</fullName>
    </recommendedName>
</protein>
<dbReference type="GO" id="GO:0005829">
    <property type="term" value="C:cytosol"/>
    <property type="evidence" value="ECO:0007669"/>
    <property type="project" value="TreeGrafter"/>
</dbReference>
<dbReference type="InterPro" id="IPR009057">
    <property type="entry name" value="Homeodomain-like_sf"/>
</dbReference>
<gene>
    <name evidence="5" type="ORF">DENOEST_2907</name>
</gene>
<dbReference type="AlphaFoldDB" id="A0A6S6YBQ4"/>
<dbReference type="Gene3D" id="1.10.10.60">
    <property type="entry name" value="Homeodomain-like"/>
    <property type="match status" value="1"/>
</dbReference>
<dbReference type="GO" id="GO:0003700">
    <property type="term" value="F:DNA-binding transcription factor activity"/>
    <property type="evidence" value="ECO:0007669"/>
    <property type="project" value="InterPro"/>
</dbReference>
<dbReference type="KEGG" id="doe:DENOEST_2907"/>
<accession>A0A6S6YBQ4</accession>
<sequence length="345" mass="38203">MVSMNYVAWMTEFMASCGISRAALLKGTGLEDRDLSEPGGISDAQHICLLRNALQLSRDPALGLALGSNRPISTFGSLGFAMLCSETLREAILMGCQYQKVPGRFSGRLVFLSLRSEGDEAVLEVEAAVAPDDLLLFAVEDMLGSILSVTRWVTGRPLPLREIRCGFPRPAHGEAYGQYLPCPVVFDAPRTQVRFDAAFLGTRLPMASSNAARIYRAQCEKLIHADGGDEDEWVRNIRAQMLMFSDRLLSPEECAARLDISPRTLRRRLEERGVSYKGIVDDVRAGLARSYLESSRLSVEAIAERLGFSDPTSFTRAFRRWTGMSPREFRKRKSRASLPSLTGDA</sequence>
<keyword evidence="1" id="KW-0805">Transcription regulation</keyword>
<organism evidence="5 6">
    <name type="scientific">Denitratisoma oestradiolicum</name>
    <dbReference type="NCBI Taxonomy" id="311182"/>
    <lineage>
        <taxon>Bacteria</taxon>
        <taxon>Pseudomonadati</taxon>
        <taxon>Pseudomonadota</taxon>
        <taxon>Betaproteobacteria</taxon>
        <taxon>Nitrosomonadales</taxon>
        <taxon>Sterolibacteriaceae</taxon>
        <taxon>Denitratisoma</taxon>
    </lineage>
</organism>
<evidence type="ECO:0000313" key="6">
    <source>
        <dbReference type="Proteomes" id="UP000515733"/>
    </source>
</evidence>
<dbReference type="InterPro" id="IPR018062">
    <property type="entry name" value="HTH_AraC-typ_CS"/>
</dbReference>
<keyword evidence="3" id="KW-0804">Transcription</keyword>
<feature type="domain" description="HTH araC/xylS-type" evidence="4">
    <location>
        <begin position="231"/>
        <end position="332"/>
    </location>
</feature>
<dbReference type="GO" id="GO:0000976">
    <property type="term" value="F:transcription cis-regulatory region binding"/>
    <property type="evidence" value="ECO:0007669"/>
    <property type="project" value="TreeGrafter"/>
</dbReference>
<dbReference type="InterPro" id="IPR032687">
    <property type="entry name" value="AraC-type_N"/>
</dbReference>
<dbReference type="RefSeq" id="WP_170228216.1">
    <property type="nucleotide sequence ID" value="NZ_LR778301.1"/>
</dbReference>
<reference evidence="5 6" key="1">
    <citation type="submission" date="2020-03" db="EMBL/GenBank/DDBJ databases">
        <authorList>
            <consortium name="Genoscope - CEA"/>
            <person name="William W."/>
        </authorList>
    </citation>
    <scope>NUCLEOTIDE SEQUENCE [LARGE SCALE GENOMIC DNA]</scope>
    <source>
        <strain evidence="6">DSM 16959</strain>
    </source>
</reference>
<dbReference type="PROSITE" id="PS01124">
    <property type="entry name" value="HTH_ARAC_FAMILY_2"/>
    <property type="match status" value="1"/>
</dbReference>
<dbReference type="EMBL" id="LR778301">
    <property type="protein sequence ID" value="CAB1370066.1"/>
    <property type="molecule type" value="Genomic_DNA"/>
</dbReference>
<dbReference type="PANTHER" id="PTHR47894">
    <property type="entry name" value="HTH-TYPE TRANSCRIPTIONAL REGULATOR GADX"/>
    <property type="match status" value="1"/>
</dbReference>
<evidence type="ECO:0000256" key="3">
    <source>
        <dbReference type="ARBA" id="ARBA00023163"/>
    </source>
</evidence>
<keyword evidence="6" id="KW-1185">Reference proteome</keyword>
<evidence type="ECO:0000256" key="1">
    <source>
        <dbReference type="ARBA" id="ARBA00023015"/>
    </source>
</evidence>
<name>A0A6S6YBQ4_9PROT</name>
<dbReference type="InterPro" id="IPR020449">
    <property type="entry name" value="Tscrpt_reg_AraC-type_HTH"/>
</dbReference>
<dbReference type="InterPro" id="IPR018060">
    <property type="entry name" value="HTH_AraC"/>
</dbReference>
<dbReference type="Pfam" id="PF12625">
    <property type="entry name" value="Arabinose_bd"/>
    <property type="match status" value="1"/>
</dbReference>
<dbReference type="SMART" id="SM00342">
    <property type="entry name" value="HTH_ARAC"/>
    <property type="match status" value="1"/>
</dbReference>
<dbReference type="PROSITE" id="PS00041">
    <property type="entry name" value="HTH_ARAC_FAMILY_1"/>
    <property type="match status" value="1"/>
</dbReference>
<dbReference type="Pfam" id="PF12833">
    <property type="entry name" value="HTH_18"/>
    <property type="match status" value="1"/>
</dbReference>
<proteinExistence type="predicted"/>
<dbReference type="PRINTS" id="PR00032">
    <property type="entry name" value="HTHARAC"/>
</dbReference>
<evidence type="ECO:0000259" key="4">
    <source>
        <dbReference type="PROSITE" id="PS01124"/>
    </source>
</evidence>
<dbReference type="Proteomes" id="UP000515733">
    <property type="component" value="Chromosome"/>
</dbReference>
<evidence type="ECO:0000313" key="5">
    <source>
        <dbReference type="EMBL" id="CAB1370066.1"/>
    </source>
</evidence>